<feature type="chain" id="PRO_5041939185" evidence="1">
    <location>
        <begin position="35"/>
        <end position="103"/>
    </location>
</feature>
<gene>
    <name evidence="2" type="ORF">MKW98_008218</name>
</gene>
<dbReference type="EMBL" id="JAJJMB010017645">
    <property type="protein sequence ID" value="KAI3836457.1"/>
    <property type="molecule type" value="Genomic_DNA"/>
</dbReference>
<organism evidence="2 3">
    <name type="scientific">Papaver atlanticum</name>
    <dbReference type="NCBI Taxonomy" id="357466"/>
    <lineage>
        <taxon>Eukaryota</taxon>
        <taxon>Viridiplantae</taxon>
        <taxon>Streptophyta</taxon>
        <taxon>Embryophyta</taxon>
        <taxon>Tracheophyta</taxon>
        <taxon>Spermatophyta</taxon>
        <taxon>Magnoliopsida</taxon>
        <taxon>Ranunculales</taxon>
        <taxon>Papaveraceae</taxon>
        <taxon>Papaveroideae</taxon>
        <taxon>Papaver</taxon>
    </lineage>
</organism>
<feature type="signal peptide" evidence="1">
    <location>
        <begin position="1"/>
        <end position="34"/>
    </location>
</feature>
<name>A0AAD4X4H3_9MAGN</name>
<evidence type="ECO:0000313" key="3">
    <source>
        <dbReference type="Proteomes" id="UP001202328"/>
    </source>
</evidence>
<evidence type="ECO:0000256" key="1">
    <source>
        <dbReference type="SAM" id="SignalP"/>
    </source>
</evidence>
<evidence type="ECO:0000313" key="2">
    <source>
        <dbReference type="EMBL" id="KAI3836457.1"/>
    </source>
</evidence>
<accession>A0AAD4X4H3</accession>
<proteinExistence type="predicted"/>
<keyword evidence="1" id="KW-0732">Signal</keyword>
<dbReference type="AlphaFoldDB" id="A0AAD4X4H3"/>
<sequence length="103" mass="11862">MRFLSHVISNRRIYFLTLVSFIVLNCLEKFSSEAQTIPEDEVQALKQISIKLNVAQWKNVNQNSCRRRELNLNADKLRSSEGSSEVVCDCSFNSSTICHITYM</sequence>
<reference evidence="2" key="1">
    <citation type="submission" date="2022-04" db="EMBL/GenBank/DDBJ databases">
        <title>A functionally conserved STORR gene fusion in Papaver species that diverged 16.8 million years ago.</title>
        <authorList>
            <person name="Catania T."/>
        </authorList>
    </citation>
    <scope>NUCLEOTIDE SEQUENCE</scope>
    <source>
        <strain evidence="2">S-188037</strain>
    </source>
</reference>
<protein>
    <submittedName>
        <fullName evidence="2">Uncharacterized protein</fullName>
    </submittedName>
</protein>
<keyword evidence="3" id="KW-1185">Reference proteome</keyword>
<dbReference type="Proteomes" id="UP001202328">
    <property type="component" value="Unassembled WGS sequence"/>
</dbReference>
<comment type="caution">
    <text evidence="2">The sequence shown here is derived from an EMBL/GenBank/DDBJ whole genome shotgun (WGS) entry which is preliminary data.</text>
</comment>